<name>V5CIY1_TRYCR</name>
<comment type="caution">
    <text evidence="2">The sequence shown here is derived from an EMBL/GenBank/DDBJ whole genome shotgun (WGS) entry which is preliminary data.</text>
</comment>
<dbReference type="AlphaFoldDB" id="V5CIY1"/>
<accession>V5CIY1</accession>
<dbReference type="VEuPathDB" id="TriTrypDB:TCDM_13205"/>
<protein>
    <submittedName>
        <fullName evidence="2">Uncharacterized protein</fullName>
    </submittedName>
</protein>
<sequence length="264" mass="29752">MERRDGDGDCAHRLRRVVPQDAVAIVNGATAVMRAAERHLHLFVCRACRCCEEVQTTSHHWATGALFLSARREKQLFLQAMCCSASMLPTGHHAAVSLQCHSHCGFIFTNWLFVQCNACFPHCTSGPPSFVFFAGPLPAAPNWEAARFLNTLHLFMLLGVLGSNGCGDVDFVVCFEWWRCVPLLLSFCRRCLLQFLDRHARKANKQAPTTTVKFEGSERTNSTHTAHTHTYLYALTCCFGEGTPHTQPSRRDRIQRKEEGRTRE</sequence>
<dbReference type="Proteomes" id="UP000017861">
    <property type="component" value="Unassembled WGS sequence"/>
</dbReference>
<reference evidence="2 3" key="1">
    <citation type="journal article" date="2014" name="Genome Announc.">
        <title>Trypanosoma cruzi Clone Dm28c Draft Genome Sequence.</title>
        <authorList>
            <person name="Grisard E.C."/>
            <person name="Teixeira S.M."/>
            <person name="de Almeida L.G."/>
            <person name="Stoco P.H."/>
            <person name="Gerber A.L."/>
            <person name="Talavera-Lopez C."/>
            <person name="Lima O.C."/>
            <person name="Andersson B."/>
            <person name="de Vasconcelos A.T."/>
        </authorList>
    </citation>
    <scope>NUCLEOTIDE SEQUENCE [LARGE SCALE GENOMIC DNA]</scope>
    <source>
        <strain evidence="2 3">Dm28c</strain>
    </source>
</reference>
<feature type="compositionally biased region" description="Basic and acidic residues" evidence="1">
    <location>
        <begin position="249"/>
        <end position="264"/>
    </location>
</feature>
<organism evidence="2 3">
    <name type="scientific">Trypanosoma cruzi Dm28c</name>
    <dbReference type="NCBI Taxonomy" id="1416333"/>
    <lineage>
        <taxon>Eukaryota</taxon>
        <taxon>Discoba</taxon>
        <taxon>Euglenozoa</taxon>
        <taxon>Kinetoplastea</taxon>
        <taxon>Metakinetoplastina</taxon>
        <taxon>Trypanosomatida</taxon>
        <taxon>Trypanosomatidae</taxon>
        <taxon>Trypanosoma</taxon>
        <taxon>Schizotrypanum</taxon>
    </lineage>
</organism>
<evidence type="ECO:0000313" key="2">
    <source>
        <dbReference type="EMBL" id="ESS55331.1"/>
    </source>
</evidence>
<feature type="region of interest" description="Disordered" evidence="1">
    <location>
        <begin position="244"/>
        <end position="264"/>
    </location>
</feature>
<gene>
    <name evidence="2" type="ORF">TCDM_13205</name>
</gene>
<evidence type="ECO:0000256" key="1">
    <source>
        <dbReference type="SAM" id="MobiDB-lite"/>
    </source>
</evidence>
<dbReference type="EMBL" id="AYLP01000892">
    <property type="protein sequence ID" value="ESS55331.1"/>
    <property type="molecule type" value="Genomic_DNA"/>
</dbReference>
<evidence type="ECO:0000313" key="3">
    <source>
        <dbReference type="Proteomes" id="UP000017861"/>
    </source>
</evidence>
<proteinExistence type="predicted"/>